<proteinExistence type="inferred from homology"/>
<dbReference type="OrthoDB" id="9989112at2759"/>
<keyword evidence="3" id="KW-0342">GTP-binding</keyword>
<name>A0A166FP68_9AGAM</name>
<dbReference type="STRING" id="436010.A0A166FP68"/>
<dbReference type="InterPro" id="IPR001806">
    <property type="entry name" value="Small_GTPase"/>
</dbReference>
<evidence type="ECO:0000313" key="6">
    <source>
        <dbReference type="EMBL" id="KZP17016.1"/>
    </source>
</evidence>
<protein>
    <submittedName>
        <fullName evidence="6">P-loop containing nucleoside triphosphate hydrolase protein</fullName>
    </submittedName>
</protein>
<feature type="compositionally biased region" description="Polar residues" evidence="5">
    <location>
        <begin position="130"/>
        <end position="141"/>
    </location>
</feature>
<keyword evidence="6" id="KW-0378">Hydrolase</keyword>
<dbReference type="Proteomes" id="UP000076532">
    <property type="component" value="Unassembled WGS sequence"/>
</dbReference>
<dbReference type="EMBL" id="KV417587">
    <property type="protein sequence ID" value="KZP17016.1"/>
    <property type="molecule type" value="Genomic_DNA"/>
</dbReference>
<dbReference type="Pfam" id="PF00071">
    <property type="entry name" value="Ras"/>
    <property type="match status" value="2"/>
</dbReference>
<dbReference type="AlphaFoldDB" id="A0A166FP68"/>
<evidence type="ECO:0000256" key="1">
    <source>
        <dbReference type="ARBA" id="ARBA00006270"/>
    </source>
</evidence>
<dbReference type="InterPro" id="IPR027417">
    <property type="entry name" value="P-loop_NTPase"/>
</dbReference>
<dbReference type="SMART" id="SM00175">
    <property type="entry name" value="RAB"/>
    <property type="match status" value="1"/>
</dbReference>
<evidence type="ECO:0000256" key="5">
    <source>
        <dbReference type="SAM" id="MobiDB-lite"/>
    </source>
</evidence>
<evidence type="ECO:0000256" key="2">
    <source>
        <dbReference type="ARBA" id="ARBA00022741"/>
    </source>
</evidence>
<reference evidence="6 7" key="1">
    <citation type="journal article" date="2016" name="Mol. Biol. Evol.">
        <title>Comparative Genomics of Early-Diverging Mushroom-Forming Fungi Provides Insights into the Origins of Lignocellulose Decay Capabilities.</title>
        <authorList>
            <person name="Nagy L.G."/>
            <person name="Riley R."/>
            <person name="Tritt A."/>
            <person name="Adam C."/>
            <person name="Daum C."/>
            <person name="Floudas D."/>
            <person name="Sun H."/>
            <person name="Yadav J.S."/>
            <person name="Pangilinan J."/>
            <person name="Larsson K.H."/>
            <person name="Matsuura K."/>
            <person name="Barry K."/>
            <person name="Labutti K."/>
            <person name="Kuo R."/>
            <person name="Ohm R.A."/>
            <person name="Bhattacharya S.S."/>
            <person name="Shirouzu T."/>
            <person name="Yoshinaga Y."/>
            <person name="Martin F.M."/>
            <person name="Grigoriev I.V."/>
            <person name="Hibbett D.S."/>
        </authorList>
    </citation>
    <scope>NUCLEOTIDE SEQUENCE [LARGE SCALE GENOMIC DNA]</scope>
    <source>
        <strain evidence="6 7">CBS 109695</strain>
    </source>
</reference>
<comment type="similarity">
    <text evidence="1">Belongs to the small GTPase superfamily. Rab family.</text>
</comment>
<dbReference type="PROSITE" id="PS51421">
    <property type="entry name" value="RAS"/>
    <property type="match status" value="1"/>
</dbReference>
<dbReference type="SMART" id="SM00173">
    <property type="entry name" value="RAS"/>
    <property type="match status" value="1"/>
</dbReference>
<evidence type="ECO:0000256" key="4">
    <source>
        <dbReference type="ARBA" id="ARBA00046278"/>
    </source>
</evidence>
<sequence length="141" mass="15141">MRRASIKARQPAGAAPGCPVNDLFVWDTSGRERFRTITTTYYRGAMGILLVYDVTDARSFNNWTDKKAVTEDQGRELAAELGIKFMETSAKANGGVDEAFFMLARDIKARLIDSQADAAGATGTTDGSVKVNSPATQTVAG</sequence>
<dbReference type="Gene3D" id="3.40.50.300">
    <property type="entry name" value="P-loop containing nucleotide triphosphate hydrolases"/>
    <property type="match status" value="2"/>
</dbReference>
<comment type="subcellular location">
    <subcellularLocation>
        <location evidence="4">Endomembrane system</location>
        <topology evidence="4">Lipid-anchor</topology>
        <orientation evidence="4">Cytoplasmic side</orientation>
    </subcellularLocation>
</comment>
<dbReference type="InterPro" id="IPR050305">
    <property type="entry name" value="Small_GTPase_Rab"/>
</dbReference>
<keyword evidence="2" id="KW-0547">Nucleotide-binding</keyword>
<dbReference type="PANTHER" id="PTHR47980">
    <property type="entry name" value="LD44762P"/>
    <property type="match status" value="1"/>
</dbReference>
<evidence type="ECO:0000313" key="7">
    <source>
        <dbReference type="Proteomes" id="UP000076532"/>
    </source>
</evidence>
<accession>A0A166FP68</accession>
<dbReference type="PROSITE" id="PS51419">
    <property type="entry name" value="RAB"/>
    <property type="match status" value="1"/>
</dbReference>
<feature type="region of interest" description="Disordered" evidence="5">
    <location>
        <begin position="119"/>
        <end position="141"/>
    </location>
</feature>
<gene>
    <name evidence="6" type="ORF">FIBSPDRAFT_957537</name>
</gene>
<keyword evidence="7" id="KW-1185">Reference proteome</keyword>
<organism evidence="6 7">
    <name type="scientific">Athelia psychrophila</name>
    <dbReference type="NCBI Taxonomy" id="1759441"/>
    <lineage>
        <taxon>Eukaryota</taxon>
        <taxon>Fungi</taxon>
        <taxon>Dikarya</taxon>
        <taxon>Basidiomycota</taxon>
        <taxon>Agaricomycotina</taxon>
        <taxon>Agaricomycetes</taxon>
        <taxon>Agaricomycetidae</taxon>
        <taxon>Atheliales</taxon>
        <taxon>Atheliaceae</taxon>
        <taxon>Athelia</taxon>
    </lineage>
</organism>
<dbReference type="GO" id="GO:0005525">
    <property type="term" value="F:GTP binding"/>
    <property type="evidence" value="ECO:0007669"/>
    <property type="project" value="UniProtKB-KW"/>
</dbReference>
<dbReference type="GO" id="GO:0012505">
    <property type="term" value="C:endomembrane system"/>
    <property type="evidence" value="ECO:0007669"/>
    <property type="project" value="UniProtKB-SubCell"/>
</dbReference>
<dbReference type="SUPFAM" id="SSF52540">
    <property type="entry name" value="P-loop containing nucleoside triphosphate hydrolases"/>
    <property type="match status" value="1"/>
</dbReference>
<evidence type="ECO:0000256" key="3">
    <source>
        <dbReference type="ARBA" id="ARBA00023134"/>
    </source>
</evidence>
<dbReference type="GO" id="GO:0003924">
    <property type="term" value="F:GTPase activity"/>
    <property type="evidence" value="ECO:0007669"/>
    <property type="project" value="InterPro"/>
</dbReference>